<evidence type="ECO:0000313" key="2">
    <source>
        <dbReference type="Proteomes" id="UP000276133"/>
    </source>
</evidence>
<dbReference type="EMBL" id="REGN01010549">
    <property type="protein sequence ID" value="RMZ98809.1"/>
    <property type="molecule type" value="Genomic_DNA"/>
</dbReference>
<comment type="caution">
    <text evidence="1">The sequence shown here is derived from an EMBL/GenBank/DDBJ whole genome shotgun (WGS) entry which is preliminary data.</text>
</comment>
<proteinExistence type="predicted"/>
<protein>
    <submittedName>
        <fullName evidence="1">Uncharacterized protein</fullName>
    </submittedName>
</protein>
<reference evidence="1 2" key="1">
    <citation type="journal article" date="2018" name="Sci. Rep.">
        <title>Genomic signatures of local adaptation to the degree of environmental predictability in rotifers.</title>
        <authorList>
            <person name="Franch-Gras L."/>
            <person name="Hahn C."/>
            <person name="Garcia-Roger E.M."/>
            <person name="Carmona M.J."/>
            <person name="Serra M."/>
            <person name="Gomez A."/>
        </authorList>
    </citation>
    <scope>NUCLEOTIDE SEQUENCE [LARGE SCALE GENOMIC DNA]</scope>
    <source>
        <strain evidence="1">HYR1</strain>
    </source>
</reference>
<evidence type="ECO:0000313" key="1">
    <source>
        <dbReference type="EMBL" id="RMZ98809.1"/>
    </source>
</evidence>
<name>A0A3M7PIC1_BRAPC</name>
<gene>
    <name evidence="1" type="ORF">BpHYR1_021283</name>
</gene>
<organism evidence="1 2">
    <name type="scientific">Brachionus plicatilis</name>
    <name type="common">Marine rotifer</name>
    <name type="synonym">Brachionus muelleri</name>
    <dbReference type="NCBI Taxonomy" id="10195"/>
    <lineage>
        <taxon>Eukaryota</taxon>
        <taxon>Metazoa</taxon>
        <taxon>Spiralia</taxon>
        <taxon>Gnathifera</taxon>
        <taxon>Rotifera</taxon>
        <taxon>Eurotatoria</taxon>
        <taxon>Monogononta</taxon>
        <taxon>Pseudotrocha</taxon>
        <taxon>Ploima</taxon>
        <taxon>Brachionidae</taxon>
        <taxon>Brachionus</taxon>
    </lineage>
</organism>
<sequence length="83" mass="9866">MTDQLETTITLIRNIKFLIDQNMDENFSCSKSAQNQDIGLNHFHSREYELWKKITLIEEQLKESMARVFSVEYNNLNNLNNLK</sequence>
<accession>A0A3M7PIC1</accession>
<keyword evidence="2" id="KW-1185">Reference proteome</keyword>
<dbReference type="Proteomes" id="UP000276133">
    <property type="component" value="Unassembled WGS sequence"/>
</dbReference>
<dbReference type="AlphaFoldDB" id="A0A3M7PIC1"/>